<dbReference type="EMBL" id="JAAQPH010000030">
    <property type="protein sequence ID" value="NIA72018.1"/>
    <property type="molecule type" value="Genomic_DNA"/>
</dbReference>
<evidence type="ECO:0000313" key="2">
    <source>
        <dbReference type="Proteomes" id="UP000761264"/>
    </source>
</evidence>
<dbReference type="AlphaFoldDB" id="A0A967F2K0"/>
<reference evidence="1" key="1">
    <citation type="submission" date="2020-03" db="EMBL/GenBank/DDBJ databases">
        <title>Genome of Pelagibius litoralis DSM 21314T.</title>
        <authorList>
            <person name="Wang G."/>
        </authorList>
    </citation>
    <scope>NUCLEOTIDE SEQUENCE</scope>
    <source>
        <strain evidence="1">DSM 21314</strain>
    </source>
</reference>
<dbReference type="RefSeq" id="WP_167230611.1">
    <property type="nucleotide sequence ID" value="NZ_JAAQPH010000030.1"/>
</dbReference>
<sequence length="134" mass="14010">MNDGKPVVDMPPAPVSAEAAADQGLLLDVEQDRLPLVIIEPGAPSPVEDPDADSVLLELDDLLPDPEGEVVLFTGDDVSVNILTKETITGFGVADEHVTASGVDVTGLNFYSFEGGMTVYSSSDVLIINDPNVS</sequence>
<gene>
    <name evidence="1" type="ORF">HBA54_25790</name>
</gene>
<accession>A0A967F2K0</accession>
<proteinExistence type="predicted"/>
<dbReference type="Proteomes" id="UP000761264">
    <property type="component" value="Unassembled WGS sequence"/>
</dbReference>
<evidence type="ECO:0000313" key="1">
    <source>
        <dbReference type="EMBL" id="NIA72018.1"/>
    </source>
</evidence>
<name>A0A967F2K0_9PROT</name>
<organism evidence="1 2">
    <name type="scientific">Pelagibius litoralis</name>
    <dbReference type="NCBI Taxonomy" id="374515"/>
    <lineage>
        <taxon>Bacteria</taxon>
        <taxon>Pseudomonadati</taxon>
        <taxon>Pseudomonadota</taxon>
        <taxon>Alphaproteobacteria</taxon>
        <taxon>Rhodospirillales</taxon>
        <taxon>Rhodovibrionaceae</taxon>
        <taxon>Pelagibius</taxon>
    </lineage>
</organism>
<comment type="caution">
    <text evidence="1">The sequence shown here is derived from an EMBL/GenBank/DDBJ whole genome shotgun (WGS) entry which is preliminary data.</text>
</comment>
<keyword evidence="2" id="KW-1185">Reference proteome</keyword>
<protein>
    <submittedName>
        <fullName evidence="1">Uncharacterized protein</fullName>
    </submittedName>
</protein>